<feature type="compositionally biased region" description="Polar residues" evidence="1">
    <location>
        <begin position="78"/>
        <end position="87"/>
    </location>
</feature>
<comment type="caution">
    <text evidence="2">The sequence shown here is derived from an EMBL/GenBank/DDBJ whole genome shotgun (WGS) entry which is preliminary data.</text>
</comment>
<feature type="region of interest" description="Disordered" evidence="1">
    <location>
        <begin position="74"/>
        <end position="136"/>
    </location>
</feature>
<dbReference type="AlphaFoldDB" id="A0AA89C472"/>
<keyword evidence="3" id="KW-1185">Reference proteome</keyword>
<dbReference type="EMBL" id="VSWD01000009">
    <property type="protein sequence ID" value="KAK3094091.1"/>
    <property type="molecule type" value="Genomic_DNA"/>
</dbReference>
<evidence type="ECO:0000256" key="1">
    <source>
        <dbReference type="SAM" id="MobiDB-lite"/>
    </source>
</evidence>
<name>A0AA89C472_PINIB</name>
<organism evidence="2 3">
    <name type="scientific">Pinctada imbricata</name>
    <name type="common">Atlantic pearl-oyster</name>
    <name type="synonym">Pinctada martensii</name>
    <dbReference type="NCBI Taxonomy" id="66713"/>
    <lineage>
        <taxon>Eukaryota</taxon>
        <taxon>Metazoa</taxon>
        <taxon>Spiralia</taxon>
        <taxon>Lophotrochozoa</taxon>
        <taxon>Mollusca</taxon>
        <taxon>Bivalvia</taxon>
        <taxon>Autobranchia</taxon>
        <taxon>Pteriomorphia</taxon>
        <taxon>Pterioida</taxon>
        <taxon>Pterioidea</taxon>
        <taxon>Pteriidae</taxon>
        <taxon>Pinctada</taxon>
    </lineage>
</organism>
<dbReference type="Proteomes" id="UP001186944">
    <property type="component" value="Unassembled WGS sequence"/>
</dbReference>
<sequence length="217" mass="23855">MMDVHSNFQWKCLRCKKLFGRRTNGRGCNTPREEMVCFKTLTEADGSLTTRLGHAAELLMQQYREQTVPKLIKLVSPSDAQPSISRSRPTERRVRPTATATHSISPPAKSRKKAPRKETPTQKGAATPQMGETPTPKRLTLRLATAVTVAPHPQPLGRTWRPKTAQSFPSVLPLWSVSPNSSTEAGAPHPAALRLRASVAQSPRQSALKPLTRTVGL</sequence>
<evidence type="ECO:0000313" key="3">
    <source>
        <dbReference type="Proteomes" id="UP001186944"/>
    </source>
</evidence>
<proteinExistence type="predicted"/>
<evidence type="ECO:0000313" key="2">
    <source>
        <dbReference type="EMBL" id="KAK3094091.1"/>
    </source>
</evidence>
<gene>
    <name evidence="2" type="ORF">FSP39_024061</name>
</gene>
<reference evidence="2" key="1">
    <citation type="submission" date="2019-08" db="EMBL/GenBank/DDBJ databases">
        <title>The improved chromosome-level genome for the pearl oyster Pinctada fucata martensii using PacBio sequencing and Hi-C.</title>
        <authorList>
            <person name="Zheng Z."/>
        </authorList>
    </citation>
    <scope>NUCLEOTIDE SEQUENCE</scope>
    <source>
        <strain evidence="2">ZZ-2019</strain>
        <tissue evidence="2">Adductor muscle</tissue>
    </source>
</reference>
<protein>
    <submittedName>
        <fullName evidence="2">Uncharacterized protein</fullName>
    </submittedName>
</protein>
<accession>A0AA89C472</accession>